<dbReference type="GO" id="GO:0022904">
    <property type="term" value="P:respiratory electron transport chain"/>
    <property type="evidence" value="ECO:0007669"/>
    <property type="project" value="InterPro"/>
</dbReference>
<sequence length="372" mass="39359">MPAAPQQKEPLVPVWDIWVRLFHWTLAASIAGAAATGFLGDARWLAVHLTCGLSAAALVLARIVWGVLGSTHARFADFLPHPRAVIAHMFGNGPRHLGHNPLGALMVLAIIGAITALTVTGLIGLGGWLRNGPFAADLGTAGGRQALELHELLAWAVLAMVALHLPGVFHERHRRSDPLIRAMLTGRKPARAGDARAHAAQPQGQRALKIIAMLGALLGLATAGLSARTVPDLPAPMPPVVAEECGACHMTFHPSLLPAASWHDMMSGLDDHFGENAALSADLTAEIEDWLTAHAAETVETAPARLFANPNPEAPGSITRTAAWKRLHGDLPDSLFARAPIYARTNCIACHGDAETGLFSPFALSIPKETSR</sequence>
<accession>A0A4R2NNC7</accession>
<evidence type="ECO:0000256" key="3">
    <source>
        <dbReference type="ARBA" id="ARBA00022692"/>
    </source>
</evidence>
<feature type="domain" description="Cytochrome b561 bacterial/Ni-hydrogenase" evidence="7">
    <location>
        <begin position="14"/>
        <end position="186"/>
    </location>
</feature>
<keyword evidence="2" id="KW-1003">Cell membrane</keyword>
<dbReference type="OrthoDB" id="196472at2"/>
<dbReference type="InterPro" id="IPR011577">
    <property type="entry name" value="Cyt_b561_bac/Ni-Hgenase"/>
</dbReference>
<dbReference type="RefSeq" id="WP_132601862.1">
    <property type="nucleotide sequence ID" value="NZ_NRRP01000002.1"/>
</dbReference>
<keyword evidence="9" id="KW-1185">Reference proteome</keyword>
<reference evidence="8 9" key="1">
    <citation type="submission" date="2019-03" db="EMBL/GenBank/DDBJ databases">
        <title>Genomic Encyclopedia of Type Strains, Phase IV (KMG-IV): sequencing the most valuable type-strain genomes for metagenomic binning, comparative biology and taxonomic classification.</title>
        <authorList>
            <person name="Goeker M."/>
        </authorList>
    </citation>
    <scope>NUCLEOTIDE SEQUENCE [LARGE SCALE GENOMIC DNA]</scope>
    <source>
        <strain evidence="8 9">DSM 2781</strain>
    </source>
</reference>
<keyword evidence="4 6" id="KW-1133">Transmembrane helix</keyword>
<feature type="transmembrane region" description="Helical" evidence="6">
    <location>
        <begin position="105"/>
        <end position="129"/>
    </location>
</feature>
<dbReference type="PANTHER" id="PTHR30485:SF2">
    <property type="entry name" value="BLL0597 PROTEIN"/>
    <property type="match status" value="1"/>
</dbReference>
<proteinExistence type="predicted"/>
<evidence type="ECO:0000256" key="4">
    <source>
        <dbReference type="ARBA" id="ARBA00022989"/>
    </source>
</evidence>
<evidence type="ECO:0000256" key="5">
    <source>
        <dbReference type="ARBA" id="ARBA00023136"/>
    </source>
</evidence>
<feature type="transmembrane region" description="Helical" evidence="6">
    <location>
        <begin position="45"/>
        <end position="65"/>
    </location>
</feature>
<dbReference type="GO" id="GO:0009055">
    <property type="term" value="F:electron transfer activity"/>
    <property type="evidence" value="ECO:0007669"/>
    <property type="project" value="InterPro"/>
</dbReference>
<feature type="transmembrane region" description="Helical" evidence="6">
    <location>
        <begin position="21"/>
        <end position="39"/>
    </location>
</feature>
<dbReference type="Proteomes" id="UP000295733">
    <property type="component" value="Unassembled WGS sequence"/>
</dbReference>
<dbReference type="EMBL" id="SLXL01000004">
    <property type="protein sequence ID" value="TCP23052.1"/>
    <property type="molecule type" value="Genomic_DNA"/>
</dbReference>
<dbReference type="InterPro" id="IPR051542">
    <property type="entry name" value="Hydrogenase_cytochrome"/>
</dbReference>
<name>A0A4R2NNC7_RHOAD</name>
<protein>
    <submittedName>
        <fullName evidence="8">Cytochrome b</fullName>
    </submittedName>
</protein>
<dbReference type="Pfam" id="PF09626">
    <property type="entry name" value="DHC"/>
    <property type="match status" value="1"/>
</dbReference>
<evidence type="ECO:0000256" key="2">
    <source>
        <dbReference type="ARBA" id="ARBA00022475"/>
    </source>
</evidence>
<comment type="caution">
    <text evidence="8">The sequence shown here is derived from an EMBL/GenBank/DDBJ whole genome shotgun (WGS) entry which is preliminary data.</text>
</comment>
<keyword evidence="5 6" id="KW-0472">Membrane</keyword>
<dbReference type="GO" id="GO:0020037">
    <property type="term" value="F:heme binding"/>
    <property type="evidence" value="ECO:0007669"/>
    <property type="project" value="TreeGrafter"/>
</dbReference>
<evidence type="ECO:0000313" key="8">
    <source>
        <dbReference type="EMBL" id="TCP23052.1"/>
    </source>
</evidence>
<dbReference type="AlphaFoldDB" id="A0A4R2NNC7"/>
<dbReference type="SUPFAM" id="SSF81342">
    <property type="entry name" value="Transmembrane di-heme cytochromes"/>
    <property type="match status" value="1"/>
</dbReference>
<dbReference type="Gene3D" id="1.20.950.20">
    <property type="entry name" value="Transmembrane di-heme cytochromes, Chain C"/>
    <property type="match status" value="1"/>
</dbReference>
<dbReference type="PANTHER" id="PTHR30485">
    <property type="entry name" value="NI/FE-HYDROGENASE 1 B-TYPE CYTOCHROME SUBUNIT"/>
    <property type="match status" value="1"/>
</dbReference>
<dbReference type="Pfam" id="PF01292">
    <property type="entry name" value="Ni_hydr_CYTB"/>
    <property type="match status" value="1"/>
</dbReference>
<evidence type="ECO:0000259" key="7">
    <source>
        <dbReference type="Pfam" id="PF01292"/>
    </source>
</evidence>
<dbReference type="GO" id="GO:0005886">
    <property type="term" value="C:plasma membrane"/>
    <property type="evidence" value="ECO:0007669"/>
    <property type="project" value="UniProtKB-SubCell"/>
</dbReference>
<dbReference type="InterPro" id="IPR016174">
    <property type="entry name" value="Di-haem_cyt_TM"/>
</dbReference>
<dbReference type="InterPro" id="IPR018588">
    <property type="entry name" value="Dihaem_cytochrome-c"/>
</dbReference>
<keyword evidence="3 6" id="KW-0812">Transmembrane</keyword>
<organism evidence="8 9">
    <name type="scientific">Rhodovulum adriaticum</name>
    <name type="common">Rhodopseudomonas adriatica</name>
    <dbReference type="NCBI Taxonomy" id="35804"/>
    <lineage>
        <taxon>Bacteria</taxon>
        <taxon>Pseudomonadati</taxon>
        <taxon>Pseudomonadota</taxon>
        <taxon>Alphaproteobacteria</taxon>
        <taxon>Rhodobacterales</taxon>
        <taxon>Paracoccaceae</taxon>
        <taxon>Rhodovulum</taxon>
    </lineage>
</organism>
<evidence type="ECO:0000313" key="9">
    <source>
        <dbReference type="Proteomes" id="UP000295733"/>
    </source>
</evidence>
<evidence type="ECO:0000256" key="6">
    <source>
        <dbReference type="SAM" id="Phobius"/>
    </source>
</evidence>
<evidence type="ECO:0000256" key="1">
    <source>
        <dbReference type="ARBA" id="ARBA00004651"/>
    </source>
</evidence>
<gene>
    <name evidence="8" type="ORF">EV656_10420</name>
</gene>
<comment type="subcellular location">
    <subcellularLocation>
        <location evidence="1">Cell membrane</location>
        <topology evidence="1">Multi-pass membrane protein</topology>
    </subcellularLocation>
</comment>